<comment type="caution">
    <text evidence="1">The sequence shown here is derived from an EMBL/GenBank/DDBJ whole genome shotgun (WGS) entry which is preliminary data.</text>
</comment>
<dbReference type="EMBL" id="JANPWB010000015">
    <property type="protein sequence ID" value="KAJ1090660.1"/>
    <property type="molecule type" value="Genomic_DNA"/>
</dbReference>
<evidence type="ECO:0000313" key="2">
    <source>
        <dbReference type="Proteomes" id="UP001066276"/>
    </source>
</evidence>
<name>A0AAV7LGI3_PLEWA</name>
<organism evidence="1 2">
    <name type="scientific">Pleurodeles waltl</name>
    <name type="common">Iberian ribbed newt</name>
    <dbReference type="NCBI Taxonomy" id="8319"/>
    <lineage>
        <taxon>Eukaryota</taxon>
        <taxon>Metazoa</taxon>
        <taxon>Chordata</taxon>
        <taxon>Craniata</taxon>
        <taxon>Vertebrata</taxon>
        <taxon>Euteleostomi</taxon>
        <taxon>Amphibia</taxon>
        <taxon>Batrachia</taxon>
        <taxon>Caudata</taxon>
        <taxon>Salamandroidea</taxon>
        <taxon>Salamandridae</taxon>
        <taxon>Pleurodelinae</taxon>
        <taxon>Pleurodeles</taxon>
    </lineage>
</organism>
<sequence>MRASIHTSGLLTVAGFTSGGVFLSQTDFVGETHDSALEGFTTRHNAILATLNFPAEPPTFQTLHIMLQVDSPQHLVPNLYHTAQEEYTAAQWEGDIGAILGEVHWKDCCVQTGQVAPSSRVRILHDKYLQRMYNTRARLHSYGL</sequence>
<dbReference type="Proteomes" id="UP001066276">
    <property type="component" value="Chromosome 11"/>
</dbReference>
<proteinExistence type="predicted"/>
<keyword evidence="2" id="KW-1185">Reference proteome</keyword>
<dbReference type="AlphaFoldDB" id="A0AAV7LGI3"/>
<protein>
    <submittedName>
        <fullName evidence="1">Uncharacterized protein</fullName>
    </submittedName>
</protein>
<reference evidence="1" key="1">
    <citation type="journal article" date="2022" name="bioRxiv">
        <title>Sequencing and chromosome-scale assembly of the giantPleurodeles waltlgenome.</title>
        <authorList>
            <person name="Brown T."/>
            <person name="Elewa A."/>
            <person name="Iarovenko S."/>
            <person name="Subramanian E."/>
            <person name="Araus A.J."/>
            <person name="Petzold A."/>
            <person name="Susuki M."/>
            <person name="Suzuki K.-i.T."/>
            <person name="Hayashi T."/>
            <person name="Toyoda A."/>
            <person name="Oliveira C."/>
            <person name="Osipova E."/>
            <person name="Leigh N.D."/>
            <person name="Simon A."/>
            <person name="Yun M.H."/>
        </authorList>
    </citation>
    <scope>NUCLEOTIDE SEQUENCE</scope>
    <source>
        <strain evidence="1">20211129_DDA</strain>
        <tissue evidence="1">Liver</tissue>
    </source>
</reference>
<accession>A0AAV7LGI3</accession>
<gene>
    <name evidence="1" type="ORF">NDU88_003789</name>
</gene>
<evidence type="ECO:0000313" key="1">
    <source>
        <dbReference type="EMBL" id="KAJ1090660.1"/>
    </source>
</evidence>